<feature type="region of interest" description="Disordered" evidence="1">
    <location>
        <begin position="313"/>
        <end position="555"/>
    </location>
</feature>
<evidence type="ECO:0000313" key="3">
    <source>
        <dbReference type="Proteomes" id="UP000799753"/>
    </source>
</evidence>
<protein>
    <submittedName>
        <fullName evidence="2">Uncharacterized protein</fullName>
    </submittedName>
</protein>
<feature type="compositionally biased region" description="Basic residues" evidence="1">
    <location>
        <begin position="88"/>
        <end position="97"/>
    </location>
</feature>
<feature type="compositionally biased region" description="Acidic residues" evidence="1">
    <location>
        <begin position="374"/>
        <end position="388"/>
    </location>
</feature>
<feature type="compositionally biased region" description="Low complexity" evidence="1">
    <location>
        <begin position="22"/>
        <end position="38"/>
    </location>
</feature>
<name>A0A6A6SGG7_9PLEO</name>
<feature type="compositionally biased region" description="Low complexity" evidence="1">
    <location>
        <begin position="71"/>
        <end position="84"/>
    </location>
</feature>
<accession>A0A6A6SGG7</accession>
<feature type="compositionally biased region" description="Basic and acidic residues" evidence="1">
    <location>
        <begin position="52"/>
        <end position="64"/>
    </location>
</feature>
<feature type="compositionally biased region" description="Low complexity" evidence="1">
    <location>
        <begin position="188"/>
        <end position="200"/>
    </location>
</feature>
<evidence type="ECO:0000313" key="2">
    <source>
        <dbReference type="EMBL" id="KAF2646859.1"/>
    </source>
</evidence>
<gene>
    <name evidence="2" type="ORF">P280DRAFT_503342</name>
</gene>
<feature type="compositionally biased region" description="Basic residues" evidence="1">
    <location>
        <begin position="177"/>
        <end position="187"/>
    </location>
</feature>
<feature type="compositionally biased region" description="Low complexity" evidence="1">
    <location>
        <begin position="504"/>
        <end position="526"/>
    </location>
</feature>
<reference evidence="2" key="1">
    <citation type="journal article" date="2020" name="Stud. Mycol.">
        <title>101 Dothideomycetes genomes: a test case for predicting lifestyles and emergence of pathogens.</title>
        <authorList>
            <person name="Haridas S."/>
            <person name="Albert R."/>
            <person name="Binder M."/>
            <person name="Bloem J."/>
            <person name="Labutti K."/>
            <person name="Salamov A."/>
            <person name="Andreopoulos B."/>
            <person name="Baker S."/>
            <person name="Barry K."/>
            <person name="Bills G."/>
            <person name="Bluhm B."/>
            <person name="Cannon C."/>
            <person name="Castanera R."/>
            <person name="Culley D."/>
            <person name="Daum C."/>
            <person name="Ezra D."/>
            <person name="Gonzalez J."/>
            <person name="Henrissat B."/>
            <person name="Kuo A."/>
            <person name="Liang C."/>
            <person name="Lipzen A."/>
            <person name="Lutzoni F."/>
            <person name="Magnuson J."/>
            <person name="Mondo S."/>
            <person name="Nolan M."/>
            <person name="Ohm R."/>
            <person name="Pangilinan J."/>
            <person name="Park H.-J."/>
            <person name="Ramirez L."/>
            <person name="Alfaro M."/>
            <person name="Sun H."/>
            <person name="Tritt A."/>
            <person name="Yoshinaga Y."/>
            <person name="Zwiers L.-H."/>
            <person name="Turgeon B."/>
            <person name="Goodwin S."/>
            <person name="Spatafora J."/>
            <person name="Crous P."/>
            <person name="Grigoriev I."/>
        </authorList>
    </citation>
    <scope>NUCLEOTIDE SEQUENCE</scope>
    <source>
        <strain evidence="2">CBS 473.64</strain>
    </source>
</reference>
<organism evidence="2 3">
    <name type="scientific">Massarina eburnea CBS 473.64</name>
    <dbReference type="NCBI Taxonomy" id="1395130"/>
    <lineage>
        <taxon>Eukaryota</taxon>
        <taxon>Fungi</taxon>
        <taxon>Dikarya</taxon>
        <taxon>Ascomycota</taxon>
        <taxon>Pezizomycotina</taxon>
        <taxon>Dothideomycetes</taxon>
        <taxon>Pleosporomycetidae</taxon>
        <taxon>Pleosporales</taxon>
        <taxon>Massarineae</taxon>
        <taxon>Massarinaceae</taxon>
        <taxon>Massarina</taxon>
    </lineage>
</organism>
<keyword evidence="3" id="KW-1185">Reference proteome</keyword>
<dbReference type="InterPro" id="IPR017956">
    <property type="entry name" value="AT_hook_DNA-bd_motif"/>
</dbReference>
<dbReference type="OrthoDB" id="3798269at2759"/>
<feature type="compositionally biased region" description="Basic and acidic residues" evidence="1">
    <location>
        <begin position="254"/>
        <end position="265"/>
    </location>
</feature>
<feature type="compositionally biased region" description="Low complexity" evidence="1">
    <location>
        <begin position="477"/>
        <end position="487"/>
    </location>
</feature>
<dbReference type="SMART" id="SM00384">
    <property type="entry name" value="AT_hook"/>
    <property type="match status" value="5"/>
</dbReference>
<feature type="compositionally biased region" description="Basic and acidic residues" evidence="1">
    <location>
        <begin position="490"/>
        <end position="503"/>
    </location>
</feature>
<dbReference type="GO" id="GO:0003677">
    <property type="term" value="F:DNA binding"/>
    <property type="evidence" value="ECO:0007669"/>
    <property type="project" value="InterPro"/>
</dbReference>
<dbReference type="EMBL" id="MU006776">
    <property type="protein sequence ID" value="KAF2646859.1"/>
    <property type="molecule type" value="Genomic_DNA"/>
</dbReference>
<proteinExistence type="predicted"/>
<feature type="region of interest" description="Disordered" evidence="1">
    <location>
        <begin position="1"/>
        <end position="291"/>
    </location>
</feature>
<sequence>MAKTRGPAKAVAADMPKRRGRPAAAAKAAKETPAVAVEAAKEQPKKRGRPSKVHEAAPVEEPKVRRNTRQPPVAEAPVAEASAPAPAPKKRGGRPKKNVAVVEEAPAVGDLPKRQGRAPKATVEEAPAVVDPPKRRGRAPKAAVEAVATSTPPKRKGRAAKTQAVDLERVATSGRVTKPRSSARAKKTAAPAPAPVAAPRMDPRIRSKLRTRAAPAKAEPKQETKPAKKRIGRPPKGAVKNAVATPTKKTKSTKPAERKVKDAGVKKPTKAPRAANIKPRKRRGYTTLEIPDKHLKQVQDLLDKLLEQDAVEDRVAEENAAMADDERELAPEDPTTALGQTEDAIAQQFDAEMDVEMTDVDEMDDEMSDKPADDVADEPADDMADEMADVQGGAQQDDAPEQLGEGEFPIKRGYTPQPQSDQSDQDDEINSQEEPSTMAFGIERSSVVIDLGGSDDSEDDEENEEINGVDQVANNEVSVQQTVQQTVYIHNRDSDDQPDRDENGNNGNSGNANDDANDGNANGLGNTPSHLFNSLFDDTEDMEFAATSTPAPPREVAAEVAAEVAPILGPTFK</sequence>
<feature type="compositionally biased region" description="Acidic residues" evidence="1">
    <location>
        <begin position="453"/>
        <end position="467"/>
    </location>
</feature>
<dbReference type="AlphaFoldDB" id="A0A6A6SGG7"/>
<evidence type="ECO:0000256" key="1">
    <source>
        <dbReference type="SAM" id="MobiDB-lite"/>
    </source>
</evidence>
<dbReference type="Proteomes" id="UP000799753">
    <property type="component" value="Unassembled WGS sequence"/>
</dbReference>
<feature type="compositionally biased region" description="Acidic residues" evidence="1">
    <location>
        <begin position="351"/>
        <end position="367"/>
    </location>
</feature>